<accession>A0A494Y932</accession>
<protein>
    <submittedName>
        <fullName evidence="2">Uncharacterized protein</fullName>
    </submittedName>
</protein>
<evidence type="ECO:0000256" key="1">
    <source>
        <dbReference type="SAM" id="MobiDB-lite"/>
    </source>
</evidence>
<dbReference type="AlphaFoldDB" id="A0A494Y932"/>
<dbReference type="EMBL" id="RBZU01000001">
    <property type="protein sequence ID" value="RKP58625.1"/>
    <property type="molecule type" value="Genomic_DNA"/>
</dbReference>
<name>A0A494Y932_9BURK</name>
<dbReference type="Proteomes" id="UP000270342">
    <property type="component" value="Unassembled WGS sequence"/>
</dbReference>
<organism evidence="2 3">
    <name type="scientific">Pararobbsia silviterrae</name>
    <dbReference type="NCBI Taxonomy" id="1792498"/>
    <lineage>
        <taxon>Bacteria</taxon>
        <taxon>Pseudomonadati</taxon>
        <taxon>Pseudomonadota</taxon>
        <taxon>Betaproteobacteria</taxon>
        <taxon>Burkholderiales</taxon>
        <taxon>Burkholderiaceae</taxon>
        <taxon>Pararobbsia</taxon>
    </lineage>
</organism>
<evidence type="ECO:0000313" key="3">
    <source>
        <dbReference type="Proteomes" id="UP000270342"/>
    </source>
</evidence>
<keyword evidence="3" id="KW-1185">Reference proteome</keyword>
<proteinExistence type="predicted"/>
<sequence length="85" mass="9486">MLVSKAEFGRMHGVSHTAVNKWQKAGYLVMQGSKVDVDASNEKLKRYRDSTDGRPARARGKVSDDLKPETKDETETDAEVSGFNR</sequence>
<evidence type="ECO:0000313" key="2">
    <source>
        <dbReference type="EMBL" id="RKP58625.1"/>
    </source>
</evidence>
<comment type="caution">
    <text evidence="2">The sequence shown here is derived from an EMBL/GenBank/DDBJ whole genome shotgun (WGS) entry which is preliminary data.</text>
</comment>
<gene>
    <name evidence="2" type="ORF">D7S86_01390</name>
</gene>
<reference evidence="2 3" key="1">
    <citation type="submission" date="2018-10" db="EMBL/GenBank/DDBJ databases">
        <title>Robbsia sp. DHC34, isolated from soil.</title>
        <authorList>
            <person name="Gao Z.-H."/>
            <person name="Qiu L.-H."/>
        </authorList>
    </citation>
    <scope>NUCLEOTIDE SEQUENCE [LARGE SCALE GENOMIC DNA]</scope>
    <source>
        <strain evidence="2 3">DHC34</strain>
    </source>
</reference>
<feature type="compositionally biased region" description="Basic and acidic residues" evidence="1">
    <location>
        <begin position="40"/>
        <end position="73"/>
    </location>
</feature>
<feature type="region of interest" description="Disordered" evidence="1">
    <location>
        <begin position="40"/>
        <end position="85"/>
    </location>
</feature>